<comment type="caution">
    <text evidence="2">The sequence shown here is derived from an EMBL/GenBank/DDBJ whole genome shotgun (WGS) entry which is preliminary data.</text>
</comment>
<accession>A0A0R1S2X3</accession>
<dbReference type="Proteomes" id="UP000052013">
    <property type="component" value="Unassembled WGS sequence"/>
</dbReference>
<evidence type="ECO:0000313" key="2">
    <source>
        <dbReference type="EMBL" id="KRL63574.1"/>
    </source>
</evidence>
<keyword evidence="1" id="KW-0472">Membrane</keyword>
<evidence type="ECO:0000256" key="1">
    <source>
        <dbReference type="SAM" id="Phobius"/>
    </source>
</evidence>
<dbReference type="STRING" id="1423739.FC85_GL001557"/>
<organism evidence="2 3">
    <name type="scientific">Lentilactobacillus diolivorans DSM 14421</name>
    <dbReference type="NCBI Taxonomy" id="1423739"/>
    <lineage>
        <taxon>Bacteria</taxon>
        <taxon>Bacillati</taxon>
        <taxon>Bacillota</taxon>
        <taxon>Bacilli</taxon>
        <taxon>Lactobacillales</taxon>
        <taxon>Lactobacillaceae</taxon>
        <taxon>Lentilactobacillus</taxon>
    </lineage>
</organism>
<keyword evidence="1" id="KW-1133">Transmembrane helix</keyword>
<sequence length="82" mass="9410">MLNDLIDGALSFVAFIFDIIVLMILWVAFSKYIVGIVAGGLFIFFPLYFQHKKNQKERLLVTPTTARTSRMKQPKKMLSRGD</sequence>
<dbReference type="PATRIC" id="fig|1423739.3.peg.1633"/>
<dbReference type="EMBL" id="AZEY01000102">
    <property type="protein sequence ID" value="KRL63574.1"/>
    <property type="molecule type" value="Genomic_DNA"/>
</dbReference>
<feature type="transmembrane region" description="Helical" evidence="1">
    <location>
        <begin position="5"/>
        <end position="26"/>
    </location>
</feature>
<keyword evidence="1" id="KW-0812">Transmembrane</keyword>
<evidence type="ECO:0000313" key="3">
    <source>
        <dbReference type="Proteomes" id="UP000052013"/>
    </source>
</evidence>
<dbReference type="AlphaFoldDB" id="A0A0R1S2X3"/>
<gene>
    <name evidence="2" type="ORF">FC85_GL001557</name>
</gene>
<reference evidence="2 3" key="1">
    <citation type="journal article" date="2015" name="Genome Announc.">
        <title>Expanding the biotechnology potential of lactobacilli through comparative genomics of 213 strains and associated genera.</title>
        <authorList>
            <person name="Sun Z."/>
            <person name="Harris H.M."/>
            <person name="McCann A."/>
            <person name="Guo C."/>
            <person name="Argimon S."/>
            <person name="Zhang W."/>
            <person name="Yang X."/>
            <person name="Jeffery I.B."/>
            <person name="Cooney J.C."/>
            <person name="Kagawa T.F."/>
            <person name="Liu W."/>
            <person name="Song Y."/>
            <person name="Salvetti E."/>
            <person name="Wrobel A."/>
            <person name="Rasinkangas P."/>
            <person name="Parkhill J."/>
            <person name="Rea M.C."/>
            <person name="O'Sullivan O."/>
            <person name="Ritari J."/>
            <person name="Douillard F.P."/>
            <person name="Paul Ross R."/>
            <person name="Yang R."/>
            <person name="Briner A.E."/>
            <person name="Felis G.E."/>
            <person name="de Vos W.M."/>
            <person name="Barrangou R."/>
            <person name="Klaenhammer T.R."/>
            <person name="Caufield P.W."/>
            <person name="Cui Y."/>
            <person name="Zhang H."/>
            <person name="O'Toole P.W."/>
        </authorList>
    </citation>
    <scope>NUCLEOTIDE SEQUENCE [LARGE SCALE GENOMIC DNA]</scope>
    <source>
        <strain evidence="2 3">DSM 14421</strain>
    </source>
</reference>
<dbReference type="RefSeq" id="WP_057865927.1">
    <property type="nucleotide sequence ID" value="NZ_AZEY01000102.1"/>
</dbReference>
<name>A0A0R1S2X3_9LACO</name>
<proteinExistence type="predicted"/>
<feature type="transmembrane region" description="Helical" evidence="1">
    <location>
        <begin position="32"/>
        <end position="49"/>
    </location>
</feature>
<protein>
    <submittedName>
        <fullName evidence="2">Uncharacterized protein</fullName>
    </submittedName>
</protein>